<gene>
    <name evidence="1" type="ORF">LCGC14_1306930</name>
</gene>
<comment type="caution">
    <text evidence="1">The sequence shown here is derived from an EMBL/GenBank/DDBJ whole genome shotgun (WGS) entry which is preliminary data.</text>
</comment>
<sequence length="122" mass="13968">MQEMQEMLKAEAAKHWPHLGTTPTLAFPVYREHIEKNHKDPVGHNCSFFYKVGVYAVLDGNKMDYADVYIGIQRDPEDPPRLLGRLDFSDGENDDPGNIMVLIRNLLSEVHPVFESDIGREE</sequence>
<dbReference type="EMBL" id="LAZR01007677">
    <property type="protein sequence ID" value="KKM83681.1"/>
    <property type="molecule type" value="Genomic_DNA"/>
</dbReference>
<evidence type="ECO:0000313" key="1">
    <source>
        <dbReference type="EMBL" id="KKM83681.1"/>
    </source>
</evidence>
<name>A0A0F9L8A2_9ZZZZ</name>
<proteinExistence type="predicted"/>
<accession>A0A0F9L8A2</accession>
<protein>
    <submittedName>
        <fullName evidence="1">Uncharacterized protein</fullName>
    </submittedName>
</protein>
<organism evidence="1">
    <name type="scientific">marine sediment metagenome</name>
    <dbReference type="NCBI Taxonomy" id="412755"/>
    <lineage>
        <taxon>unclassified sequences</taxon>
        <taxon>metagenomes</taxon>
        <taxon>ecological metagenomes</taxon>
    </lineage>
</organism>
<dbReference type="AlphaFoldDB" id="A0A0F9L8A2"/>
<reference evidence="1" key="1">
    <citation type="journal article" date="2015" name="Nature">
        <title>Complex archaea that bridge the gap between prokaryotes and eukaryotes.</title>
        <authorList>
            <person name="Spang A."/>
            <person name="Saw J.H."/>
            <person name="Jorgensen S.L."/>
            <person name="Zaremba-Niedzwiedzka K."/>
            <person name="Martijn J."/>
            <person name="Lind A.E."/>
            <person name="van Eijk R."/>
            <person name="Schleper C."/>
            <person name="Guy L."/>
            <person name="Ettema T.J."/>
        </authorList>
    </citation>
    <scope>NUCLEOTIDE SEQUENCE</scope>
</reference>